<feature type="domain" description="Fatty acid desaturase" evidence="13">
    <location>
        <begin position="74"/>
        <end position="298"/>
    </location>
</feature>
<evidence type="ECO:0000256" key="5">
    <source>
        <dbReference type="ARBA" id="ARBA00022832"/>
    </source>
</evidence>
<evidence type="ECO:0000256" key="4">
    <source>
        <dbReference type="ARBA" id="ARBA00022692"/>
    </source>
</evidence>
<dbReference type="RefSeq" id="WP_090149888.1">
    <property type="nucleotide sequence ID" value="NZ_FNAN01000007.1"/>
</dbReference>
<evidence type="ECO:0000256" key="6">
    <source>
        <dbReference type="ARBA" id="ARBA00022989"/>
    </source>
</evidence>
<dbReference type="InterPro" id="IPR005804">
    <property type="entry name" value="FA_desaturase_dom"/>
</dbReference>
<evidence type="ECO:0000256" key="11">
    <source>
        <dbReference type="ARBA" id="ARBA00023160"/>
    </source>
</evidence>
<comment type="similarity">
    <text evidence="2">Belongs to the fatty acid desaturase type 2 family.</text>
</comment>
<evidence type="ECO:0000256" key="7">
    <source>
        <dbReference type="ARBA" id="ARBA00023002"/>
    </source>
</evidence>
<dbReference type="GO" id="GO:0016717">
    <property type="term" value="F:oxidoreductase activity, acting on paired donors, with oxidation of a pair of donors resulting in the reduction of molecular oxygen to two molecules of water"/>
    <property type="evidence" value="ECO:0007669"/>
    <property type="project" value="InterPro"/>
</dbReference>
<proteinExistence type="inferred from homology"/>
<dbReference type="GO" id="GO:0016020">
    <property type="term" value="C:membrane"/>
    <property type="evidence" value="ECO:0007669"/>
    <property type="project" value="UniProtKB-SubCell"/>
</dbReference>
<keyword evidence="7" id="KW-0560">Oxidoreductase</keyword>
<dbReference type="Pfam" id="PF00487">
    <property type="entry name" value="FA_desaturase"/>
    <property type="match status" value="1"/>
</dbReference>
<keyword evidence="10 12" id="KW-0472">Membrane</keyword>
<keyword evidence="15" id="KW-1185">Reference proteome</keyword>
<feature type="transmembrane region" description="Helical" evidence="12">
    <location>
        <begin position="47"/>
        <end position="68"/>
    </location>
</feature>
<dbReference type="STRING" id="659014.SAMN04487996_10720"/>
<name>A0A1G7FV94_9BACT</name>
<evidence type="ECO:0000256" key="8">
    <source>
        <dbReference type="ARBA" id="ARBA00023004"/>
    </source>
</evidence>
<keyword evidence="8" id="KW-0408">Iron</keyword>
<protein>
    <submittedName>
        <fullName evidence="14">Stearoyl-CoA desaturase (Delta-9 desaturase)</fullName>
    </submittedName>
</protein>
<evidence type="ECO:0000256" key="1">
    <source>
        <dbReference type="ARBA" id="ARBA00004141"/>
    </source>
</evidence>
<dbReference type="InterPro" id="IPR015876">
    <property type="entry name" value="Acyl-CoA_DS"/>
</dbReference>
<keyword evidence="5" id="KW-0276">Fatty acid metabolism</keyword>
<reference evidence="15" key="1">
    <citation type="submission" date="2016-10" db="EMBL/GenBank/DDBJ databases">
        <authorList>
            <person name="Varghese N."/>
            <person name="Submissions S."/>
        </authorList>
    </citation>
    <scope>NUCLEOTIDE SEQUENCE [LARGE SCALE GENOMIC DNA]</scope>
    <source>
        <strain evidence="15">DSM 25329</strain>
    </source>
</reference>
<dbReference type="AlphaFoldDB" id="A0A1G7FV94"/>
<keyword evidence="11" id="KW-0275">Fatty acid biosynthesis</keyword>
<evidence type="ECO:0000313" key="15">
    <source>
        <dbReference type="Proteomes" id="UP000198748"/>
    </source>
</evidence>
<evidence type="ECO:0000256" key="9">
    <source>
        <dbReference type="ARBA" id="ARBA00023098"/>
    </source>
</evidence>
<dbReference type="Proteomes" id="UP000198748">
    <property type="component" value="Unassembled WGS sequence"/>
</dbReference>
<feature type="transmembrane region" description="Helical" evidence="12">
    <location>
        <begin position="216"/>
        <end position="242"/>
    </location>
</feature>
<dbReference type="PANTHER" id="PTHR11351:SF31">
    <property type="entry name" value="DESATURASE 1, ISOFORM A-RELATED"/>
    <property type="match status" value="1"/>
</dbReference>
<gene>
    <name evidence="14" type="ORF">SAMN04487996_10720</name>
</gene>
<dbReference type="GO" id="GO:0006633">
    <property type="term" value="P:fatty acid biosynthetic process"/>
    <property type="evidence" value="ECO:0007669"/>
    <property type="project" value="UniProtKB-KW"/>
</dbReference>
<keyword evidence="9" id="KW-0443">Lipid metabolism</keyword>
<keyword evidence="6 12" id="KW-1133">Transmembrane helix</keyword>
<sequence length="354" mass="41506">MAFIDIVLRPPSYGWQDEHGNLVKPRPGQIFAEFFKRLNIVQDRKNWLSLMSWVKVLCMVPFLALFIFKFFNLWLLLAAFVYSMFIMGTHGTIWHHRYCTHGAYKFKNHFWRVFTQNLTVCMIPEEIYVVSHHVHHAKSDRPGDPYNAEAGFLYCFLADVNHQPIAADLSEQQYNRVKSLMRHTGVIANSYQQYLTWGSYQHPARAVLYWLLNWSFWYAVFFLLGGHALACTLFGAAGFWAVGVRTFNYEGHGKGQDKQRPGTDFNQNDKSINQLWPGIVAGEWHNNHHLFPKSARSGFKPYQIDLAWYYIKFLNKLGAISSYHDSKKQFYKQYESPYQEAKQNPEKRTKFTEA</sequence>
<evidence type="ECO:0000259" key="13">
    <source>
        <dbReference type="Pfam" id="PF00487"/>
    </source>
</evidence>
<organism evidence="14 15">
    <name type="scientific">Dyadobacter soli</name>
    <dbReference type="NCBI Taxonomy" id="659014"/>
    <lineage>
        <taxon>Bacteria</taxon>
        <taxon>Pseudomonadati</taxon>
        <taxon>Bacteroidota</taxon>
        <taxon>Cytophagia</taxon>
        <taxon>Cytophagales</taxon>
        <taxon>Spirosomataceae</taxon>
        <taxon>Dyadobacter</taxon>
    </lineage>
</organism>
<evidence type="ECO:0000313" key="14">
    <source>
        <dbReference type="EMBL" id="SDE79732.1"/>
    </source>
</evidence>
<evidence type="ECO:0000256" key="10">
    <source>
        <dbReference type="ARBA" id="ARBA00023136"/>
    </source>
</evidence>
<dbReference type="PANTHER" id="PTHR11351">
    <property type="entry name" value="ACYL-COA DESATURASE"/>
    <property type="match status" value="1"/>
</dbReference>
<keyword evidence="3" id="KW-0444">Lipid biosynthesis</keyword>
<comment type="subcellular location">
    <subcellularLocation>
        <location evidence="1">Membrane</location>
        <topology evidence="1">Multi-pass membrane protein</topology>
    </subcellularLocation>
</comment>
<evidence type="ECO:0000256" key="3">
    <source>
        <dbReference type="ARBA" id="ARBA00022516"/>
    </source>
</evidence>
<feature type="transmembrane region" description="Helical" evidence="12">
    <location>
        <begin position="74"/>
        <end position="94"/>
    </location>
</feature>
<evidence type="ECO:0000256" key="2">
    <source>
        <dbReference type="ARBA" id="ARBA00008749"/>
    </source>
</evidence>
<accession>A0A1G7FV94</accession>
<keyword evidence="4 12" id="KW-0812">Transmembrane</keyword>
<dbReference type="OrthoDB" id="19906at2"/>
<evidence type="ECO:0000256" key="12">
    <source>
        <dbReference type="SAM" id="Phobius"/>
    </source>
</evidence>
<dbReference type="EMBL" id="FNAN01000007">
    <property type="protein sequence ID" value="SDE79732.1"/>
    <property type="molecule type" value="Genomic_DNA"/>
</dbReference>